<feature type="domain" description="HTH LytTR-type" evidence="2">
    <location>
        <begin position="130"/>
        <end position="200"/>
    </location>
</feature>
<dbReference type="Pfam" id="PF00072">
    <property type="entry name" value="Response_reg"/>
    <property type="match status" value="1"/>
</dbReference>
<feature type="domain" description="Response regulatory" evidence="1">
    <location>
        <begin position="2"/>
        <end position="122"/>
    </location>
</feature>
<dbReference type="GO" id="GO:0003677">
    <property type="term" value="F:DNA binding"/>
    <property type="evidence" value="ECO:0007669"/>
    <property type="project" value="InterPro"/>
</dbReference>
<dbReference type="SUPFAM" id="SSF52172">
    <property type="entry name" value="CheY-like"/>
    <property type="match status" value="1"/>
</dbReference>
<evidence type="ECO:0000313" key="3">
    <source>
        <dbReference type="EMBL" id="DAE01595.1"/>
    </source>
</evidence>
<sequence length="233" mass="27629">MRIAICDDNQLEVDLFKECVSGFLRRKRDYRYEINEYSAGYPLVEDVKEGKWYDVIVLDMILENENGLEIANRLRDIGYDGKIIFWTADDSHLQEAFDVGAMQYAVKGKEYGRIYRAIDEILSQMRDETLTFKFRRQINRLKYDEIEYVESQARVCHIFATNNRCFVTTCKLNDLEEKLSDKRFLRCHQSYLVNMDHIQSAGDNFVMDSGDVVRIRQNGAKEIKEKYENYIMR</sequence>
<dbReference type="Gene3D" id="2.40.50.1020">
    <property type="entry name" value="LytTr DNA-binding domain"/>
    <property type="match status" value="1"/>
</dbReference>
<name>A0A8S5P576_9CAUD</name>
<accession>A0A8S5P576</accession>
<dbReference type="InterPro" id="IPR007492">
    <property type="entry name" value="LytTR_DNA-bd_dom"/>
</dbReference>
<dbReference type="PROSITE" id="PS50930">
    <property type="entry name" value="HTH_LYTTR"/>
    <property type="match status" value="1"/>
</dbReference>
<dbReference type="PANTHER" id="PTHR37299:SF1">
    <property type="entry name" value="STAGE 0 SPORULATION PROTEIN A HOMOLOG"/>
    <property type="match status" value="1"/>
</dbReference>
<dbReference type="PROSITE" id="PS50110">
    <property type="entry name" value="RESPONSE_REGULATORY"/>
    <property type="match status" value="1"/>
</dbReference>
<evidence type="ECO:0000259" key="2">
    <source>
        <dbReference type="PROSITE" id="PS50930"/>
    </source>
</evidence>
<reference evidence="3" key="1">
    <citation type="journal article" date="2021" name="Proc. Natl. Acad. Sci. U.S.A.">
        <title>A Catalog of Tens of Thousands of Viruses from Human Metagenomes Reveals Hidden Associations with Chronic Diseases.</title>
        <authorList>
            <person name="Tisza M.J."/>
            <person name="Buck C.B."/>
        </authorList>
    </citation>
    <scope>NUCLEOTIDE SEQUENCE</scope>
    <source>
        <strain evidence="3">Ctkyp1</strain>
    </source>
</reference>
<dbReference type="SMART" id="SM00448">
    <property type="entry name" value="REC"/>
    <property type="match status" value="1"/>
</dbReference>
<organism evidence="3">
    <name type="scientific">Siphoviridae sp. ctkyp1</name>
    <dbReference type="NCBI Taxonomy" id="2825646"/>
    <lineage>
        <taxon>Viruses</taxon>
        <taxon>Duplodnaviria</taxon>
        <taxon>Heunggongvirae</taxon>
        <taxon>Uroviricota</taxon>
        <taxon>Caudoviricetes</taxon>
    </lineage>
</organism>
<dbReference type="InterPro" id="IPR001789">
    <property type="entry name" value="Sig_transdc_resp-reg_receiver"/>
</dbReference>
<protein>
    <submittedName>
        <fullName evidence="3">Response regulator</fullName>
    </submittedName>
</protein>
<dbReference type="SMART" id="SM00850">
    <property type="entry name" value="LytTR"/>
    <property type="match status" value="1"/>
</dbReference>
<dbReference type="Gene3D" id="3.40.50.2300">
    <property type="match status" value="1"/>
</dbReference>
<dbReference type="EMBL" id="BK015328">
    <property type="protein sequence ID" value="DAE01595.1"/>
    <property type="molecule type" value="Genomic_DNA"/>
</dbReference>
<evidence type="ECO:0000259" key="1">
    <source>
        <dbReference type="PROSITE" id="PS50110"/>
    </source>
</evidence>
<dbReference type="PANTHER" id="PTHR37299">
    <property type="entry name" value="TRANSCRIPTIONAL REGULATOR-RELATED"/>
    <property type="match status" value="1"/>
</dbReference>
<dbReference type="InterPro" id="IPR011006">
    <property type="entry name" value="CheY-like_superfamily"/>
</dbReference>
<dbReference type="Pfam" id="PF04397">
    <property type="entry name" value="LytTR"/>
    <property type="match status" value="1"/>
</dbReference>
<proteinExistence type="predicted"/>
<dbReference type="InterPro" id="IPR046947">
    <property type="entry name" value="LytR-like"/>
</dbReference>
<dbReference type="GO" id="GO:0000156">
    <property type="term" value="F:phosphorelay response regulator activity"/>
    <property type="evidence" value="ECO:0007669"/>
    <property type="project" value="InterPro"/>
</dbReference>